<dbReference type="AlphaFoldDB" id="A0A1X7TW58"/>
<keyword evidence="4" id="KW-0813">Transport</keyword>
<evidence type="ECO:0000256" key="1">
    <source>
        <dbReference type="ARBA" id="ARBA00004141"/>
    </source>
</evidence>
<feature type="transmembrane region" description="Helical" evidence="7">
    <location>
        <begin position="110"/>
        <end position="129"/>
    </location>
</feature>
<evidence type="ECO:0000256" key="4">
    <source>
        <dbReference type="ARBA" id="ARBA00022856"/>
    </source>
</evidence>
<feature type="transmembrane region" description="Helical" evidence="7">
    <location>
        <begin position="200"/>
        <end position="225"/>
    </location>
</feature>
<comment type="similarity">
    <text evidence="2">Belongs to the major facilitator superfamily. Proton-dependent oligopeptide transporter (POT/PTR) (TC 2.A.17) family.</text>
</comment>
<dbReference type="GO" id="GO:0016020">
    <property type="term" value="C:membrane"/>
    <property type="evidence" value="ECO:0007669"/>
    <property type="project" value="UniProtKB-SubCell"/>
</dbReference>
<comment type="subcellular location">
    <subcellularLocation>
        <location evidence="1">Membrane</location>
        <topology evidence="1">Multi-pass membrane protein</topology>
    </subcellularLocation>
</comment>
<feature type="transmembrane region" description="Helical" evidence="7">
    <location>
        <begin position="319"/>
        <end position="337"/>
    </location>
</feature>
<protein>
    <submittedName>
        <fullName evidence="8">Uncharacterized protein</fullName>
    </submittedName>
</protein>
<evidence type="ECO:0000256" key="5">
    <source>
        <dbReference type="ARBA" id="ARBA00022989"/>
    </source>
</evidence>
<feature type="transmembrane region" description="Helical" evidence="7">
    <location>
        <begin position="406"/>
        <end position="426"/>
    </location>
</feature>
<evidence type="ECO:0000256" key="6">
    <source>
        <dbReference type="ARBA" id="ARBA00023136"/>
    </source>
</evidence>
<dbReference type="GO" id="GO:0015833">
    <property type="term" value="P:peptide transport"/>
    <property type="evidence" value="ECO:0007669"/>
    <property type="project" value="UniProtKB-KW"/>
</dbReference>
<dbReference type="Pfam" id="PF00854">
    <property type="entry name" value="PTR2"/>
    <property type="match status" value="1"/>
</dbReference>
<sequence>MAKSNSSPGSKPPFLEHNPLLTKKAGHYGHISRVCCIPYRGAFVVLIWSLLIHSAGFTENILHYSDLVDFLKGNPNYMDVVRFLILSIMILTLLFAPVAGFLAERCFTRFRFLLGSTIIVIIGYVIVSVSAKLNFDEKNRYTGFSISTPLKIALCTGLVVYRIGWGMFEANVIQFGVDQLQFAGNDELGKFVNWYFWTRFVLTWTLISLILIPFSNAFTVFYYMYLSFSQIIFATVCSIVALLIVIYSFCKGHFIIEPTSYYNPVALIAKVLNYARQHKVPVRRSAFTYGEDMPSRIDIGKERYGGPFTSEQVEDVKSFLRILLLLSSLFGMLLINFERDPFGQILFHYPTLSNETFTMLYISNAVSSLSVSHIILIVGIPFYMCILRPLKLIRNHTPNMLKNMGIGLLVICFKLSFDTVSAVLIFDGFSNITTSCMDVVSFSTSEDVIPLRENTQLIAALSLIVIAQILSGVGFILVYLTAFKFILAQSPRNMQSFLIGLFYFYTSFQVMLYLVSTLPNSYIFCNYWFYAMKTGLGILSFLLYVVVSRHYKYRQRDELSTVNYQTIIEEYTDRHLQRQKNLMAESNSAFSLSDYSIRSANICPH</sequence>
<feature type="transmembrane region" description="Helical" evidence="7">
    <location>
        <begin position="141"/>
        <end position="161"/>
    </location>
</feature>
<dbReference type="eggNOG" id="KOG1237">
    <property type="taxonomic scope" value="Eukaryota"/>
</dbReference>
<evidence type="ECO:0000313" key="8">
    <source>
        <dbReference type="EnsemblMetazoa" id="Aqu2.1.19685_001"/>
    </source>
</evidence>
<dbReference type="GO" id="GO:0022857">
    <property type="term" value="F:transmembrane transporter activity"/>
    <property type="evidence" value="ECO:0007669"/>
    <property type="project" value="InterPro"/>
</dbReference>
<dbReference type="EnsemblMetazoa" id="Aqu2.1.19685_001">
    <property type="protein sequence ID" value="Aqu2.1.19685_001"/>
    <property type="gene ID" value="Aqu2.1.19685"/>
</dbReference>
<accession>A0A1X7TW58</accession>
<keyword evidence="3 7" id="KW-0812">Transmembrane</keyword>
<reference evidence="8" key="1">
    <citation type="submission" date="2017-05" db="UniProtKB">
        <authorList>
            <consortium name="EnsemblMetazoa"/>
        </authorList>
    </citation>
    <scope>IDENTIFICATION</scope>
</reference>
<dbReference type="OrthoDB" id="8904098at2759"/>
<dbReference type="InParanoid" id="A0A1X7TW58"/>
<keyword evidence="4" id="KW-0653">Protein transport</keyword>
<feature type="transmembrane region" description="Helical" evidence="7">
    <location>
        <begin position="83"/>
        <end position="103"/>
    </location>
</feature>
<evidence type="ECO:0000256" key="3">
    <source>
        <dbReference type="ARBA" id="ARBA00022692"/>
    </source>
</evidence>
<keyword evidence="6 7" id="KW-0472">Membrane</keyword>
<feature type="transmembrane region" description="Helical" evidence="7">
    <location>
        <begin position="231"/>
        <end position="250"/>
    </location>
</feature>
<evidence type="ECO:0000256" key="7">
    <source>
        <dbReference type="SAM" id="Phobius"/>
    </source>
</evidence>
<dbReference type="PANTHER" id="PTHR11654">
    <property type="entry name" value="OLIGOPEPTIDE TRANSPORTER-RELATED"/>
    <property type="match status" value="1"/>
</dbReference>
<feature type="transmembrane region" description="Helical" evidence="7">
    <location>
        <begin position="527"/>
        <end position="547"/>
    </location>
</feature>
<feature type="transmembrane region" description="Helical" evidence="7">
    <location>
        <begin position="357"/>
        <end position="385"/>
    </location>
</feature>
<proteinExistence type="inferred from homology"/>
<dbReference type="Gene3D" id="1.20.1250.20">
    <property type="entry name" value="MFS general substrate transporter like domains"/>
    <property type="match status" value="1"/>
</dbReference>
<feature type="transmembrane region" description="Helical" evidence="7">
    <location>
        <begin position="494"/>
        <end position="515"/>
    </location>
</feature>
<name>A0A1X7TW58_AMPQE</name>
<keyword evidence="5 7" id="KW-1133">Transmembrane helix</keyword>
<feature type="transmembrane region" description="Helical" evidence="7">
    <location>
        <begin position="42"/>
        <end position="63"/>
    </location>
</feature>
<dbReference type="SUPFAM" id="SSF103473">
    <property type="entry name" value="MFS general substrate transporter"/>
    <property type="match status" value="1"/>
</dbReference>
<keyword evidence="4" id="KW-0571">Peptide transport</keyword>
<dbReference type="InterPro" id="IPR000109">
    <property type="entry name" value="POT_fam"/>
</dbReference>
<dbReference type="InterPro" id="IPR036259">
    <property type="entry name" value="MFS_trans_sf"/>
</dbReference>
<feature type="transmembrane region" description="Helical" evidence="7">
    <location>
        <begin position="457"/>
        <end position="482"/>
    </location>
</feature>
<organism evidence="8">
    <name type="scientific">Amphimedon queenslandica</name>
    <name type="common">Sponge</name>
    <dbReference type="NCBI Taxonomy" id="400682"/>
    <lineage>
        <taxon>Eukaryota</taxon>
        <taxon>Metazoa</taxon>
        <taxon>Porifera</taxon>
        <taxon>Demospongiae</taxon>
        <taxon>Heteroscleromorpha</taxon>
        <taxon>Haplosclerida</taxon>
        <taxon>Niphatidae</taxon>
        <taxon>Amphimedon</taxon>
    </lineage>
</organism>
<evidence type="ECO:0000256" key="2">
    <source>
        <dbReference type="ARBA" id="ARBA00005982"/>
    </source>
</evidence>